<dbReference type="EMBL" id="FXAN01000093">
    <property type="protein sequence ID" value="SMG02170.1"/>
    <property type="molecule type" value="Genomic_DNA"/>
</dbReference>
<dbReference type="AlphaFoldDB" id="A0A238HAG4"/>
<name>A0A238HAG4_9BURK</name>
<protein>
    <submittedName>
        <fullName evidence="1">Uncharacterized protein</fullName>
    </submittedName>
</protein>
<proteinExistence type="predicted"/>
<reference evidence="1 2" key="1">
    <citation type="submission" date="2017-04" db="EMBL/GenBank/DDBJ databases">
        <authorList>
            <person name="Afonso C.L."/>
            <person name="Miller P.J."/>
            <person name="Scott M.A."/>
            <person name="Spackman E."/>
            <person name="Goraichik I."/>
            <person name="Dimitrov K.M."/>
            <person name="Suarez D.L."/>
            <person name="Swayne D.E."/>
        </authorList>
    </citation>
    <scope>NUCLEOTIDE SEQUENCE [LARGE SCALE GENOMIC DNA]</scope>
    <source>
        <strain evidence="1">LMG 28154</strain>
    </source>
</reference>
<gene>
    <name evidence="1" type="ORF">BSIN_4936</name>
</gene>
<organism evidence="1 2">
    <name type="scientific">Burkholderia singularis</name>
    <dbReference type="NCBI Taxonomy" id="1503053"/>
    <lineage>
        <taxon>Bacteria</taxon>
        <taxon>Pseudomonadati</taxon>
        <taxon>Pseudomonadota</taxon>
        <taxon>Betaproteobacteria</taxon>
        <taxon>Burkholderiales</taxon>
        <taxon>Burkholderiaceae</taxon>
        <taxon>Burkholderia</taxon>
        <taxon>pseudomallei group</taxon>
    </lineage>
</organism>
<sequence>MCRHRAMNPDDEKRADRGPMRVPFGVTFDIGAVVRLFLV</sequence>
<dbReference type="Proteomes" id="UP000198460">
    <property type="component" value="Unassembled WGS sequence"/>
</dbReference>
<evidence type="ECO:0000313" key="2">
    <source>
        <dbReference type="Proteomes" id="UP000198460"/>
    </source>
</evidence>
<evidence type="ECO:0000313" key="1">
    <source>
        <dbReference type="EMBL" id="SMG02170.1"/>
    </source>
</evidence>
<accession>A0A238HAG4</accession>